<comment type="caution">
    <text evidence="7">The sequence shown here is derived from an EMBL/GenBank/DDBJ whole genome shotgun (WGS) entry which is preliminary data.</text>
</comment>
<evidence type="ECO:0000313" key="7">
    <source>
        <dbReference type="EMBL" id="KAI7735144.1"/>
    </source>
</evidence>
<keyword evidence="4" id="KW-0436">Ligase</keyword>
<organism evidence="7 8">
    <name type="scientific">Ambrosia artemisiifolia</name>
    <name type="common">Common ragweed</name>
    <dbReference type="NCBI Taxonomy" id="4212"/>
    <lineage>
        <taxon>Eukaryota</taxon>
        <taxon>Viridiplantae</taxon>
        <taxon>Streptophyta</taxon>
        <taxon>Embryophyta</taxon>
        <taxon>Tracheophyta</taxon>
        <taxon>Spermatophyta</taxon>
        <taxon>Magnoliopsida</taxon>
        <taxon>eudicotyledons</taxon>
        <taxon>Gunneridae</taxon>
        <taxon>Pentapetalae</taxon>
        <taxon>asterids</taxon>
        <taxon>campanulids</taxon>
        <taxon>Asterales</taxon>
        <taxon>Asteraceae</taxon>
        <taxon>Asteroideae</taxon>
        <taxon>Heliantheae alliance</taxon>
        <taxon>Heliantheae</taxon>
        <taxon>Ambrosia</taxon>
    </lineage>
</organism>
<evidence type="ECO:0000256" key="5">
    <source>
        <dbReference type="ARBA" id="ARBA00022642"/>
    </source>
</evidence>
<dbReference type="Proteomes" id="UP001206925">
    <property type="component" value="Unassembled WGS sequence"/>
</dbReference>
<name>A0AAD5GBA5_AMBAR</name>
<protein>
    <recommendedName>
        <fullName evidence="2">nicotinate phosphoribosyltransferase</fullName>
        <ecNumber evidence="2">6.3.4.21</ecNumber>
    </recommendedName>
</protein>
<evidence type="ECO:0000256" key="3">
    <source>
        <dbReference type="ARBA" id="ARBA00022553"/>
    </source>
</evidence>
<dbReference type="InterPro" id="IPR007229">
    <property type="entry name" value="Nic_PRibTrfase-Fam"/>
</dbReference>
<dbReference type="GO" id="GO:0004516">
    <property type="term" value="F:nicotinate phosphoribosyltransferase activity"/>
    <property type="evidence" value="ECO:0007669"/>
    <property type="project" value="UniProtKB-EC"/>
</dbReference>
<feature type="domain" description="Nicotinate phosphoribosyltransferase C-terminal" evidence="6">
    <location>
        <begin position="3"/>
        <end position="94"/>
    </location>
</feature>
<dbReference type="InterPro" id="IPR036068">
    <property type="entry name" value="Nicotinate_pribotase-like_C"/>
</dbReference>
<dbReference type="EMBL" id="JAMZMK010009549">
    <property type="protein sequence ID" value="KAI7735144.1"/>
    <property type="molecule type" value="Genomic_DNA"/>
</dbReference>
<proteinExistence type="predicted"/>
<dbReference type="EC" id="6.3.4.21" evidence="2"/>
<keyword evidence="5" id="KW-0662">Pyridine nucleotide biosynthesis</keyword>
<dbReference type="SUPFAM" id="SSF51690">
    <property type="entry name" value="Nicotinate/Quinolinate PRTase C-terminal domain-like"/>
    <property type="match status" value="1"/>
</dbReference>
<dbReference type="InterPro" id="IPR041619">
    <property type="entry name" value="NAPRTase_C"/>
</dbReference>
<keyword evidence="3" id="KW-0597">Phosphoprotein</keyword>
<dbReference type="GO" id="GO:0005829">
    <property type="term" value="C:cytosol"/>
    <property type="evidence" value="ECO:0007669"/>
    <property type="project" value="TreeGrafter"/>
</dbReference>
<evidence type="ECO:0000256" key="1">
    <source>
        <dbReference type="ARBA" id="ARBA00004952"/>
    </source>
</evidence>
<evidence type="ECO:0000256" key="2">
    <source>
        <dbReference type="ARBA" id="ARBA00013236"/>
    </source>
</evidence>
<dbReference type="GO" id="GO:0034355">
    <property type="term" value="P:NAD+ biosynthetic process via the salvage pathway"/>
    <property type="evidence" value="ECO:0007669"/>
    <property type="project" value="TreeGrafter"/>
</dbReference>
<dbReference type="PANTHER" id="PTHR11098:SF25">
    <property type="entry name" value="NICOTINATE PHOSPHORIBOSYLTRANSFERASE"/>
    <property type="match status" value="1"/>
</dbReference>
<dbReference type="AlphaFoldDB" id="A0AAD5GBA5"/>
<evidence type="ECO:0000256" key="4">
    <source>
        <dbReference type="ARBA" id="ARBA00022598"/>
    </source>
</evidence>
<accession>A0AAD5GBA5</accession>
<dbReference type="PANTHER" id="PTHR11098">
    <property type="entry name" value="NICOTINATE PHOSPHORIBOSYLTRANSFERASE"/>
    <property type="match status" value="1"/>
</dbReference>
<gene>
    <name evidence="7" type="ORF">M8C21_002596</name>
</gene>
<feature type="non-terminal residue" evidence="7">
    <location>
        <position position="1"/>
    </location>
</feature>
<comment type="pathway">
    <text evidence="1">Cofactor biosynthesis; NAD(+) biosynthesis; nicotinate D-ribonucleotide from nicotinate: step 1/1.</text>
</comment>
<dbReference type="Gene3D" id="3.20.140.10">
    <property type="entry name" value="nicotinate phosphoribosyltransferase"/>
    <property type="match status" value="1"/>
</dbReference>
<dbReference type="Pfam" id="PF17956">
    <property type="entry name" value="NAPRTase_C"/>
    <property type="match status" value="1"/>
</dbReference>
<evidence type="ECO:0000313" key="8">
    <source>
        <dbReference type="Proteomes" id="UP001206925"/>
    </source>
</evidence>
<keyword evidence="8" id="KW-1185">Reference proteome</keyword>
<sequence length="108" mass="12810">MSGENEPPPKEGQRILCRHPFNESKRAYVVPQRVEDLMKCYWPGSVDKAREELPTLEQIREHCMKQLEQMRTDHMRRLNPTPYKVSVSAKLYEFIHFLWLNEAPVGEL</sequence>
<evidence type="ECO:0000259" key="6">
    <source>
        <dbReference type="Pfam" id="PF17956"/>
    </source>
</evidence>
<reference evidence="7" key="1">
    <citation type="submission" date="2022-06" db="EMBL/GenBank/DDBJ databases">
        <title>Uncovering the hologenomic basis of an extraordinary plant invasion.</title>
        <authorList>
            <person name="Bieker V.C."/>
            <person name="Martin M.D."/>
            <person name="Gilbert T."/>
            <person name="Hodgins K."/>
            <person name="Battlay P."/>
            <person name="Petersen B."/>
            <person name="Wilson J."/>
        </authorList>
    </citation>
    <scope>NUCLEOTIDE SEQUENCE</scope>
    <source>
        <strain evidence="7">AA19_3_7</strain>
        <tissue evidence="7">Leaf</tissue>
    </source>
</reference>